<evidence type="ECO:0000313" key="2">
    <source>
        <dbReference type="Proteomes" id="UP001383192"/>
    </source>
</evidence>
<reference evidence="1 2" key="1">
    <citation type="submission" date="2024-01" db="EMBL/GenBank/DDBJ databases">
        <title>A draft genome for a cacao thread blight-causing isolate of Paramarasmius palmivorus.</title>
        <authorList>
            <person name="Baruah I.K."/>
            <person name="Bukari Y."/>
            <person name="Amoako-Attah I."/>
            <person name="Meinhardt L.W."/>
            <person name="Bailey B.A."/>
            <person name="Cohen S.P."/>
        </authorList>
    </citation>
    <scope>NUCLEOTIDE SEQUENCE [LARGE SCALE GENOMIC DNA]</scope>
    <source>
        <strain evidence="1 2">GH-12</strain>
    </source>
</reference>
<dbReference type="Proteomes" id="UP001383192">
    <property type="component" value="Unassembled WGS sequence"/>
</dbReference>
<dbReference type="AlphaFoldDB" id="A0AAW0B9T1"/>
<name>A0AAW0B9T1_9AGAR</name>
<proteinExistence type="predicted"/>
<sequence length="91" mass="10233">MAAYVSLNAHLIVAFKKTDPQRHFNKPKFSDFHYFNRLSQPRCAGRIIRIPRFCNTQNTPVPSMSQPGYSTATAPLYKKGSPALEANIYGS</sequence>
<gene>
    <name evidence="1" type="ORF">VNI00_017010</name>
</gene>
<accession>A0AAW0B9T1</accession>
<comment type="caution">
    <text evidence="1">The sequence shown here is derived from an EMBL/GenBank/DDBJ whole genome shotgun (WGS) entry which is preliminary data.</text>
</comment>
<evidence type="ECO:0000313" key="1">
    <source>
        <dbReference type="EMBL" id="KAK7022734.1"/>
    </source>
</evidence>
<organism evidence="1 2">
    <name type="scientific">Paramarasmius palmivorus</name>
    <dbReference type="NCBI Taxonomy" id="297713"/>
    <lineage>
        <taxon>Eukaryota</taxon>
        <taxon>Fungi</taxon>
        <taxon>Dikarya</taxon>
        <taxon>Basidiomycota</taxon>
        <taxon>Agaricomycotina</taxon>
        <taxon>Agaricomycetes</taxon>
        <taxon>Agaricomycetidae</taxon>
        <taxon>Agaricales</taxon>
        <taxon>Marasmiineae</taxon>
        <taxon>Marasmiaceae</taxon>
        <taxon>Paramarasmius</taxon>
    </lineage>
</organism>
<dbReference type="EMBL" id="JAYKXP010000151">
    <property type="protein sequence ID" value="KAK7022734.1"/>
    <property type="molecule type" value="Genomic_DNA"/>
</dbReference>
<protein>
    <submittedName>
        <fullName evidence="1">Uncharacterized protein</fullName>
    </submittedName>
</protein>
<keyword evidence="2" id="KW-1185">Reference proteome</keyword>